<dbReference type="PROSITE" id="PS50112">
    <property type="entry name" value="PAS"/>
    <property type="match status" value="1"/>
</dbReference>
<dbReference type="EMBL" id="QFXC01000003">
    <property type="protein sequence ID" value="RDH85667.1"/>
    <property type="molecule type" value="Genomic_DNA"/>
</dbReference>
<dbReference type="InterPro" id="IPR001633">
    <property type="entry name" value="EAL_dom"/>
</dbReference>
<dbReference type="SMART" id="SM00304">
    <property type="entry name" value="HAMP"/>
    <property type="match status" value="1"/>
</dbReference>
<evidence type="ECO:0000313" key="9">
    <source>
        <dbReference type="Proteomes" id="UP000254266"/>
    </source>
</evidence>
<evidence type="ECO:0000259" key="3">
    <source>
        <dbReference type="PROSITE" id="PS50112"/>
    </source>
</evidence>
<evidence type="ECO:0000259" key="5">
    <source>
        <dbReference type="PROSITE" id="PS50883"/>
    </source>
</evidence>
<dbReference type="NCBIfam" id="TIGR00254">
    <property type="entry name" value="GGDEF"/>
    <property type="match status" value="1"/>
</dbReference>
<evidence type="ECO:0000256" key="1">
    <source>
        <dbReference type="ARBA" id="ARBA00001946"/>
    </source>
</evidence>
<dbReference type="InterPro" id="IPR029787">
    <property type="entry name" value="Nucleotide_cyclase"/>
</dbReference>
<feature type="transmembrane region" description="Helical" evidence="2">
    <location>
        <begin position="20"/>
        <end position="41"/>
    </location>
</feature>
<sequence>MNWFKKGFLSQSSFRKQLFYIFTLSVLGLSIVTAITSTLFASNQMRDQIINEGIQVTSNLASQSMLALLYASAENAEDAAISALAFPGVVYVRILDSNFDLLLSKGNMKNEPYAVIPKKYLTDTARVVSESPNVWHFFAPVYTPVNDESPLYIDDIGGKELIGSVYIVVDKGALNKIQKTIFLTNIGIALVVTTVILFLLGFVLKRVTEPLHNLSNTMQNAKKGDVQVKAILKGPKEIVHIASVFNGMMEVLEDKQEALFKEKERALITLNSIADGVITTDIEGRVLYLNPVAERLTGWKLEDVHGTALDDIFQMFDEKNHQKEDNPILKCIKYRQVIVSEQHCMFRPRVGDEIFVEDSVALTRDKNNSITGTVMVFHDVTETRNMAQKLTYQATHDSLTGLINRADFERHLSSVLSKINDGTEHALCYMDLDQFKVINDTCGHMAGDQLLQNISNLLSSRVRKADDTLARVGGDEFVLLLENCPLDQAEKIAKSMCEAVQDYRYVWNDNPFTIGISIGLVPINNTSHEFQDILSKADSACYMAKEKGRNRVHTYLVDDEELMQRQGEMNVVSSITEAYENDLFQLYYQPIVAMGELEEKTQHYEILIRMLDREGNILPPGFFLPAAERYNLAHKVDRWVIRASLNWLARNPIQLENLKCCAINLSGMSLNDEKLFDFIDLQLRKTKVPTDKICFEITETAAITNLSRATGLIGRLRELGCKTALDDFGSGMSSFAYLKNFPIDYLKIDGVFVKDIITDPIDNAMVKSINDIGHVLGLKTIAEYVEDEEILNRLKELGVDEAQGYHIAKPQPLDALADANIEKRKNEKNNVVTLISR</sequence>
<dbReference type="Gene3D" id="3.30.70.270">
    <property type="match status" value="1"/>
</dbReference>
<dbReference type="PANTHER" id="PTHR44757:SF4">
    <property type="entry name" value="DIGUANYLATE CYCLASE DGCE-RELATED"/>
    <property type="match status" value="1"/>
</dbReference>
<dbReference type="InterPro" id="IPR035919">
    <property type="entry name" value="EAL_sf"/>
</dbReference>
<feature type="domain" description="HAMP" evidence="6">
    <location>
        <begin position="205"/>
        <end position="257"/>
    </location>
</feature>
<proteinExistence type="predicted"/>
<evidence type="ECO:0000259" key="6">
    <source>
        <dbReference type="PROSITE" id="PS50885"/>
    </source>
</evidence>
<keyword evidence="9" id="KW-1185">Reference proteome</keyword>
<feature type="domain" description="GGDEF" evidence="7">
    <location>
        <begin position="423"/>
        <end position="557"/>
    </location>
</feature>
<keyword evidence="2" id="KW-1133">Transmembrane helix</keyword>
<accession>A0A370DMX9</accession>
<feature type="domain" description="PAC" evidence="4">
    <location>
        <begin position="339"/>
        <end position="392"/>
    </location>
</feature>
<dbReference type="Gene3D" id="3.30.450.20">
    <property type="entry name" value="PAS domain"/>
    <property type="match status" value="1"/>
</dbReference>
<dbReference type="GO" id="GO:0007165">
    <property type="term" value="P:signal transduction"/>
    <property type="evidence" value="ECO:0007669"/>
    <property type="project" value="InterPro"/>
</dbReference>
<evidence type="ECO:0000259" key="4">
    <source>
        <dbReference type="PROSITE" id="PS50113"/>
    </source>
</evidence>
<dbReference type="Gene3D" id="6.10.340.10">
    <property type="match status" value="1"/>
</dbReference>
<dbReference type="GO" id="GO:0016020">
    <property type="term" value="C:membrane"/>
    <property type="evidence" value="ECO:0007669"/>
    <property type="project" value="InterPro"/>
</dbReference>
<dbReference type="PROSITE" id="PS50883">
    <property type="entry name" value="EAL"/>
    <property type="match status" value="1"/>
</dbReference>
<dbReference type="InterPro" id="IPR035965">
    <property type="entry name" value="PAS-like_dom_sf"/>
</dbReference>
<dbReference type="InterPro" id="IPR003660">
    <property type="entry name" value="HAMP_dom"/>
</dbReference>
<keyword evidence="2" id="KW-0472">Membrane</keyword>
<dbReference type="SUPFAM" id="SSF55785">
    <property type="entry name" value="PYP-like sensor domain (PAS domain)"/>
    <property type="match status" value="1"/>
</dbReference>
<reference evidence="8 9" key="1">
    <citation type="journal article" date="2018" name="ISME J.">
        <title>Endosymbiont genomes yield clues of tubeworm success.</title>
        <authorList>
            <person name="Li Y."/>
            <person name="Liles M.R."/>
            <person name="Halanych K.M."/>
        </authorList>
    </citation>
    <scope>NUCLEOTIDE SEQUENCE [LARGE SCALE GENOMIC DNA]</scope>
    <source>
        <strain evidence="8">A1464</strain>
    </source>
</reference>
<dbReference type="Pfam" id="PF00990">
    <property type="entry name" value="GGDEF"/>
    <property type="match status" value="1"/>
</dbReference>
<dbReference type="CDD" id="cd00130">
    <property type="entry name" value="PAS"/>
    <property type="match status" value="1"/>
</dbReference>
<dbReference type="SUPFAM" id="SSF55073">
    <property type="entry name" value="Nucleotide cyclase"/>
    <property type="match status" value="1"/>
</dbReference>
<dbReference type="PROSITE" id="PS50113">
    <property type="entry name" value="PAC"/>
    <property type="match status" value="1"/>
</dbReference>
<dbReference type="InterPro" id="IPR043128">
    <property type="entry name" value="Rev_trsase/Diguanyl_cyclase"/>
</dbReference>
<dbReference type="FunFam" id="3.30.70.270:FF:000001">
    <property type="entry name" value="Diguanylate cyclase domain protein"/>
    <property type="match status" value="1"/>
</dbReference>
<dbReference type="InterPro" id="IPR013767">
    <property type="entry name" value="PAS_fold"/>
</dbReference>
<dbReference type="GO" id="GO:0006355">
    <property type="term" value="P:regulation of DNA-templated transcription"/>
    <property type="evidence" value="ECO:0007669"/>
    <property type="project" value="InterPro"/>
</dbReference>
<feature type="transmembrane region" description="Helical" evidence="2">
    <location>
        <begin position="181"/>
        <end position="204"/>
    </location>
</feature>
<dbReference type="SUPFAM" id="SSF141868">
    <property type="entry name" value="EAL domain-like"/>
    <property type="match status" value="1"/>
</dbReference>
<dbReference type="PROSITE" id="PS50885">
    <property type="entry name" value="HAMP"/>
    <property type="match status" value="1"/>
</dbReference>
<protein>
    <submittedName>
        <fullName evidence="8">GGDEF domain-containing protein</fullName>
    </submittedName>
</protein>
<dbReference type="Gene3D" id="3.20.20.450">
    <property type="entry name" value="EAL domain"/>
    <property type="match status" value="1"/>
</dbReference>
<dbReference type="InterPro" id="IPR052155">
    <property type="entry name" value="Biofilm_reg_signaling"/>
</dbReference>
<dbReference type="PANTHER" id="PTHR44757">
    <property type="entry name" value="DIGUANYLATE CYCLASE DGCP"/>
    <property type="match status" value="1"/>
</dbReference>
<dbReference type="Pfam" id="PF00672">
    <property type="entry name" value="HAMP"/>
    <property type="match status" value="1"/>
</dbReference>
<feature type="domain" description="EAL" evidence="5">
    <location>
        <begin position="568"/>
        <end position="824"/>
    </location>
</feature>
<dbReference type="GO" id="GO:0003824">
    <property type="term" value="F:catalytic activity"/>
    <property type="evidence" value="ECO:0007669"/>
    <property type="project" value="UniProtKB-ARBA"/>
</dbReference>
<dbReference type="InterPro" id="IPR000700">
    <property type="entry name" value="PAS-assoc_C"/>
</dbReference>
<dbReference type="Pfam" id="PF00563">
    <property type="entry name" value="EAL"/>
    <property type="match status" value="1"/>
</dbReference>
<dbReference type="SMART" id="SM00091">
    <property type="entry name" value="PAS"/>
    <property type="match status" value="1"/>
</dbReference>
<evidence type="ECO:0000259" key="7">
    <source>
        <dbReference type="PROSITE" id="PS50887"/>
    </source>
</evidence>
<dbReference type="InterPro" id="IPR000014">
    <property type="entry name" value="PAS"/>
</dbReference>
<feature type="domain" description="PAS" evidence="3">
    <location>
        <begin position="262"/>
        <end position="335"/>
    </location>
</feature>
<name>A0A370DMX9_9GAMM</name>
<dbReference type="AlphaFoldDB" id="A0A370DMX9"/>
<dbReference type="SMART" id="SM00052">
    <property type="entry name" value="EAL"/>
    <property type="match status" value="1"/>
</dbReference>
<keyword evidence="2" id="KW-0812">Transmembrane</keyword>
<dbReference type="InterPro" id="IPR000160">
    <property type="entry name" value="GGDEF_dom"/>
</dbReference>
<comment type="cofactor">
    <cofactor evidence="1">
        <name>Mg(2+)</name>
        <dbReference type="ChEBI" id="CHEBI:18420"/>
    </cofactor>
</comment>
<dbReference type="NCBIfam" id="TIGR00229">
    <property type="entry name" value="sensory_box"/>
    <property type="match status" value="1"/>
</dbReference>
<evidence type="ECO:0000313" key="8">
    <source>
        <dbReference type="EMBL" id="RDH85667.1"/>
    </source>
</evidence>
<dbReference type="Proteomes" id="UP000254266">
    <property type="component" value="Unassembled WGS sequence"/>
</dbReference>
<dbReference type="SMART" id="SM00267">
    <property type="entry name" value="GGDEF"/>
    <property type="match status" value="1"/>
</dbReference>
<evidence type="ECO:0000256" key="2">
    <source>
        <dbReference type="SAM" id="Phobius"/>
    </source>
</evidence>
<dbReference type="PROSITE" id="PS50887">
    <property type="entry name" value="GGDEF"/>
    <property type="match status" value="1"/>
</dbReference>
<gene>
    <name evidence="8" type="ORF">DIZ80_01695</name>
</gene>
<dbReference type="CDD" id="cd01949">
    <property type="entry name" value="GGDEF"/>
    <property type="match status" value="1"/>
</dbReference>
<comment type="caution">
    <text evidence="8">The sequence shown here is derived from an EMBL/GenBank/DDBJ whole genome shotgun (WGS) entry which is preliminary data.</text>
</comment>
<dbReference type="Pfam" id="PF00989">
    <property type="entry name" value="PAS"/>
    <property type="match status" value="1"/>
</dbReference>
<organism evidence="8 9">
    <name type="scientific">endosymbiont of Galathealinum brachiosum</name>
    <dbReference type="NCBI Taxonomy" id="2200906"/>
    <lineage>
        <taxon>Bacteria</taxon>
        <taxon>Pseudomonadati</taxon>
        <taxon>Pseudomonadota</taxon>
        <taxon>Gammaproteobacteria</taxon>
        <taxon>sulfur-oxidizing symbionts</taxon>
    </lineage>
</organism>
<dbReference type="CDD" id="cd01948">
    <property type="entry name" value="EAL"/>
    <property type="match status" value="1"/>
</dbReference>